<dbReference type="SUPFAM" id="SSF56024">
    <property type="entry name" value="Phospholipase D/nuclease"/>
    <property type="match status" value="1"/>
</dbReference>
<name>A0ABX0TXA9_9SPHN</name>
<dbReference type="Proteomes" id="UP000788153">
    <property type="component" value="Unassembled WGS sequence"/>
</dbReference>
<dbReference type="EMBL" id="JAASQP010000001">
    <property type="protein sequence ID" value="NIJ22858.1"/>
    <property type="molecule type" value="Genomic_DNA"/>
</dbReference>
<accession>A0ABX0TXA9</accession>
<comment type="caution">
    <text evidence="1">The sequence shown here is derived from an EMBL/GenBank/DDBJ whole genome shotgun (WGS) entry which is preliminary data.</text>
</comment>
<dbReference type="RefSeq" id="WP_140048056.1">
    <property type="nucleotide sequence ID" value="NZ_JAASQP010000001.1"/>
</dbReference>
<reference evidence="1 2" key="1">
    <citation type="submission" date="2020-03" db="EMBL/GenBank/DDBJ databases">
        <title>Genomic Encyclopedia of Type Strains, Phase IV (KMG-IV): sequencing the most valuable type-strain genomes for metagenomic binning, comparative biology and taxonomic classification.</title>
        <authorList>
            <person name="Goeker M."/>
        </authorList>
    </citation>
    <scope>NUCLEOTIDE SEQUENCE [LARGE SCALE GENOMIC DNA]</scope>
    <source>
        <strain evidence="1 2">DSM 22753</strain>
    </source>
</reference>
<protein>
    <recommendedName>
        <fullName evidence="3">Phospholipase D-like domain-containing protein</fullName>
    </recommendedName>
</protein>
<evidence type="ECO:0008006" key="3">
    <source>
        <dbReference type="Google" id="ProtNLM"/>
    </source>
</evidence>
<organism evidence="1 2">
    <name type="scientific">Sphingomonas japonica</name>
    <dbReference type="NCBI Taxonomy" id="511662"/>
    <lineage>
        <taxon>Bacteria</taxon>
        <taxon>Pseudomonadati</taxon>
        <taxon>Pseudomonadota</taxon>
        <taxon>Alphaproteobacteria</taxon>
        <taxon>Sphingomonadales</taxon>
        <taxon>Sphingomonadaceae</taxon>
        <taxon>Sphingomonas</taxon>
    </lineage>
</organism>
<dbReference type="Gene3D" id="3.30.870.10">
    <property type="entry name" value="Endonuclease Chain A"/>
    <property type="match status" value="1"/>
</dbReference>
<evidence type="ECO:0000313" key="1">
    <source>
        <dbReference type="EMBL" id="NIJ22858.1"/>
    </source>
</evidence>
<evidence type="ECO:0000313" key="2">
    <source>
        <dbReference type="Proteomes" id="UP000788153"/>
    </source>
</evidence>
<gene>
    <name evidence="1" type="ORF">FHT01_000400</name>
</gene>
<sequence length="328" mass="35923">MKLTESRYISAAFAYSSIYGVYHLHDVVQQRNILGVSLISDIRDCITHPQALQFGLDKGWSVRVVNRPQGTFHPKILIGSLGQQNGIPIDARAIIVGSGNLSKGGLLSNVECGLTLRKQTEFAAAPKIFSRLWGFGTDLTANMLADYAVRFRDRNANRSSIDLVALGVSDESKLVNVGVMRQSPAAQPSMKSSVAKAAWAGLQSFTGDYTFQLEFPRDAGDVLRRIVTATGQTPKVTVKCDDGIDRPMKYAYYPHNGMFRLNIPNDVPGIPAARINRNGIALIEGTGDANSPMHIRVSADQNFVRETAGKSFLLGTWGKTPTRLYGWY</sequence>
<proteinExistence type="predicted"/>
<keyword evidence="2" id="KW-1185">Reference proteome</keyword>